<accession>A0A010QYA2</accession>
<dbReference type="HOGENOM" id="CLU_258003_0_0_1"/>
<dbReference type="InterPro" id="IPR010730">
    <property type="entry name" value="HET"/>
</dbReference>
<comment type="caution">
    <text evidence="3">The sequence shown here is derived from an EMBL/GenBank/DDBJ whole genome shotgun (WGS) entry which is preliminary data.</text>
</comment>
<dbReference type="Proteomes" id="UP000020467">
    <property type="component" value="Unassembled WGS sequence"/>
</dbReference>
<dbReference type="eggNOG" id="ENOG502SNM0">
    <property type="taxonomic scope" value="Eukaryota"/>
</dbReference>
<proteinExistence type="predicted"/>
<evidence type="ECO:0000259" key="2">
    <source>
        <dbReference type="Pfam" id="PF06985"/>
    </source>
</evidence>
<gene>
    <name evidence="3" type="ORF">CFIO01_04667</name>
</gene>
<dbReference type="EMBL" id="JARH01001094">
    <property type="protein sequence ID" value="EXF72961.1"/>
    <property type="molecule type" value="Genomic_DNA"/>
</dbReference>
<dbReference type="KEGG" id="cfj:CFIO01_04667"/>
<name>A0A010QYA2_9PEZI</name>
<keyword evidence="4" id="KW-1185">Reference proteome</keyword>
<dbReference type="Pfam" id="PF06985">
    <property type="entry name" value="HET"/>
    <property type="match status" value="1"/>
</dbReference>
<dbReference type="OrthoDB" id="5135333at2759"/>
<evidence type="ECO:0000256" key="1">
    <source>
        <dbReference type="SAM" id="MobiDB-lite"/>
    </source>
</evidence>
<evidence type="ECO:0000313" key="3">
    <source>
        <dbReference type="EMBL" id="EXF72961.1"/>
    </source>
</evidence>
<organism evidence="3 4">
    <name type="scientific">Colletotrichum fioriniae PJ7</name>
    <dbReference type="NCBI Taxonomy" id="1445577"/>
    <lineage>
        <taxon>Eukaryota</taxon>
        <taxon>Fungi</taxon>
        <taxon>Dikarya</taxon>
        <taxon>Ascomycota</taxon>
        <taxon>Pezizomycotina</taxon>
        <taxon>Sordariomycetes</taxon>
        <taxon>Hypocreomycetidae</taxon>
        <taxon>Glomerellales</taxon>
        <taxon>Glomerellaceae</taxon>
        <taxon>Colletotrichum</taxon>
        <taxon>Colletotrichum acutatum species complex</taxon>
    </lineage>
</organism>
<feature type="domain" description="Heterokaryon incompatibility" evidence="2">
    <location>
        <begin position="788"/>
        <end position="950"/>
    </location>
</feature>
<reference evidence="3 4" key="1">
    <citation type="submission" date="2014-02" db="EMBL/GenBank/DDBJ databases">
        <title>The genome sequence of Colletotrichum fioriniae PJ7.</title>
        <authorList>
            <person name="Baroncelli R."/>
            <person name="Thon M.R."/>
        </authorList>
    </citation>
    <scope>NUCLEOTIDE SEQUENCE [LARGE SCALE GENOMIC DNA]</scope>
    <source>
        <strain evidence="3 4">PJ7</strain>
    </source>
</reference>
<dbReference type="PANTHER" id="PTHR33112:SF12">
    <property type="entry name" value="HETEROKARYON INCOMPATIBILITY DOMAIN-CONTAINING PROTEIN"/>
    <property type="match status" value="1"/>
</dbReference>
<evidence type="ECO:0000313" key="4">
    <source>
        <dbReference type="Proteomes" id="UP000020467"/>
    </source>
</evidence>
<feature type="region of interest" description="Disordered" evidence="1">
    <location>
        <begin position="1157"/>
        <end position="1210"/>
    </location>
</feature>
<dbReference type="PANTHER" id="PTHR33112">
    <property type="entry name" value="DOMAIN PROTEIN, PUTATIVE-RELATED"/>
    <property type="match status" value="1"/>
</dbReference>
<sequence length="1534" mass="170853">MDMDDLLSMHDIMRTQFAEALANDRIPLEVEIMLRSTTAEMCIKLGSQLARQPLLEDAIQHLDTILRRIPQISPDRSFFLNKLCEAYYELYRVGGSQHALEESVLHGRQANDGLIGHGVEEGNQDLHLEILTNLGHSLVQRFELKKNPPDLEDSIACKREILAKASRNSERYLTALNNLASSLRLRYMCTEEDENEREASDLFRELLSSAAPGTPLHNAAIGQIGATAVMKFRMKKTPEVLDDAIANCKIGLEAHSPVDDGWKPMFSMLVELYTEKFNYTGNPTDLKVLVDASWRHFESIPAGHQNQGDVFLKHIKTLRECAFQLQSVHMLEHISEKCHTALESMPADSATRTLSQAEYSHILGHKYCLSGNLLDLIDFVEHGLSMSADFNALVRASSSLFLSEIDPYWYTDLASKLHALAGASPDNPMRQIAEQEILAVFKSHYDFEAKRYALMALDGLFEYNATRLQILTAAAANNMNPSNDEIERKIVELNTESDESVEKQDEIPEEHANPFNLVPGQRLVNIDPQDGHMVFDIKDWVKTLVGQGDDLRSNGSPTPVSVLVNNDERLERKMFRKARAAGRQTNPGLCYWCQWLCKLVDPTDVGFGFSAENTSFPSIGNWKTILFRKSGCAVCSLAASLITTAKGQLHIYFEKIEEETKRIHFILGLLPSGEGVLRVDVGLSYAGKLRVLTPTNFRQALRQAWEADVDTSNTFEAFSEDTDGPIHDKGGQQIDFKLMRRWLRDCDHNHGPSCNHLRPGNRIKTEIDLIFIDVVKESLVFGSSSDEYLVLSYTWGKTEMYMTLLDNFKERRQPHALASVPFPKSIRDAINLVRSLGERLLWIDAICIVQDDIAQKRKDIPNMDIIYGRAYATIVALHGDNADAGLPGVAPGTRACQQIETIDLSADGQDTQEGFQKESSQKCRFVRGPSPLPLVLQASTWNTRGWTLQERLLSRRCIYFSADASYFECNRGTLAEGGLNEAYESYAFGKLHDDRDIQQKPKQDSPISDLAYMKDLSPGHRLWKAWTVYQELVQIYTKRQFTFKGDILDGFAGIFAVLDELHLQESIDSITVYGVSEAFFIHALLWTPAAKISRRQATVPSQSDVDVGGQPDPTFPSWSWAGWDGPVDYRLFEGVQDALDRPESLVRKFKLDGQDVYPDKWAKGGRDPVQPQSERGRIEEEGDSTAGRDEVIEQQRGSQEGGKKRDPPQANSILEMTAPAVSLTSFSVSLIEEFLSLTDQIHTKGPQSVRRIIDSEGDHCGLWWSQGGEGRAEDDTHPEHKEKLTLVGISAHGVCSRPRQGPGHPGGIIALWDSDRFPSIGLRSGWVNAMVVNEDAGHQDTVSSRYTVAVIHKMAWDKAKPVQRPEIAGGVGVSGSDVRYAILQNTGRASYVAVDRTNGAIAAWLNSCIQLGDHPRPSVMFIGLRETFTESILASSWIVFESATGSTIDVCDDEPKGAFAATTTSSNPKFPTNLGEFDVHGVEGCVYSGSQDEPGKMQCPGLCIKNLLSTAFILNDMLPLTSALIFGLETQSTL</sequence>
<feature type="compositionally biased region" description="Basic and acidic residues" evidence="1">
    <location>
        <begin position="1157"/>
        <end position="1166"/>
    </location>
</feature>
<dbReference type="Gene3D" id="1.25.40.10">
    <property type="entry name" value="Tetratricopeptide repeat domain"/>
    <property type="match status" value="1"/>
</dbReference>
<dbReference type="InterPro" id="IPR011990">
    <property type="entry name" value="TPR-like_helical_dom_sf"/>
</dbReference>
<protein>
    <recommendedName>
        <fullName evidence="2">Heterokaryon incompatibility domain-containing protein</fullName>
    </recommendedName>
</protein>